<evidence type="ECO:0000313" key="11">
    <source>
        <dbReference type="Proteomes" id="UP001234178"/>
    </source>
</evidence>
<feature type="transmembrane region" description="Helical" evidence="6">
    <location>
        <begin position="679"/>
        <end position="702"/>
    </location>
</feature>
<feature type="compositionally biased region" description="Low complexity" evidence="5">
    <location>
        <begin position="100"/>
        <end position="109"/>
    </location>
</feature>
<feature type="chain" id="PRO_5045796685" description="protein-tyrosine-phosphatase" evidence="7">
    <location>
        <begin position="27"/>
        <end position="1054"/>
    </location>
</feature>
<feature type="domain" description="Tyrosine-protein phosphatase" evidence="8">
    <location>
        <begin position="804"/>
        <end position="1042"/>
    </location>
</feature>
<sequence>MKTTVVMRTELIVGLVGLVCWMTAASQEIQPDEITTEWITTDAPVTLVPALEATAVRSVDKEITALPPNDLRARILLNSDFEDDPTQLTASQTGGQSAGSTLDNSLRSSNNNDWTPIVWASTRLVSPPLQSNFPQSTPFPSPVSVRPPPPGPSTLVIRPTPLLRPLPTILATQSRTTTTSTERTISSSIRLPSTETPTATLPPVSSRPAVIRFDLDDASSGPTFTIIADPEANDSVIASSVPVPSEITSIASIPVPSEIPSMASIPVVSEVTSVGTIPVPSAMPVTVPPIAPVPATEQVPSEIPDSGRVSVTSEIPATGFVPLLVNQTEQPNDNPLLVGNSSLVVPIVNSEDVANNTTKELTGQLDVAEESFNATENSFAMVANETFPIINETSTAIPVDMNSTDIEVEENVVLTPSSEDATGVAKTSLITQPSNVLVAGGEETSQLEDVLTTPIEESPVTTDLSTIFSSNNQSSPTIDVPSNSSAIDEANVTVLSTTENNVPSTSLRAALVAVSTSDPVTTVTWQPEESTDQERNIGNGKGNREESGRSTTLSALSGLATLFPALTRPPSTTVLPTETSKPITTSAPSTTLKTTTTSAVVFTSSGWSVSPQQAPPTPSVPHNVNPLAGWPTTPNPPVTFQEPSVPFYDPTSTEYYPYDEWPRTEGSETDDQGSTTTTIVAVSVSIAAILCLAIAILLLLVLRRRRARAVQGTCQPARMDAYSLDNVSQSNTWQRGKVRNSLRASKRSYCNQAFDDSTVFSVPLTAAQLALYMEKPITSIEAEFRNIATSTVRIDELPVGVETKNRYANVLPVPETRVHIRVQENQPADTIEQYINANYIKGPKEEPHFYIGCQGPMEETVQDFWQMIWENQCKIIIQLTDLSENGVSRCAEYLPPSEVLDCHRLYGDYQVTLKSRELRDNYVTSHIQLKRMEDNLVRDITHLWYSSWPATGVPEDGKTIVSLLLEARKGQSKEQRAPMVVHCSPGTGRTGAVLAIDVCMRHLDSSRSIDIPRSVHRLRQDRAGCVQTGEQYAFIYKSVNYYASQLSNAALDSL</sequence>
<dbReference type="InterPro" id="IPR000387">
    <property type="entry name" value="Tyr_Pase_dom"/>
</dbReference>
<keyword evidence="2" id="KW-0597">Phosphoprotein</keyword>
<dbReference type="InterPro" id="IPR000242">
    <property type="entry name" value="PTP_cat"/>
</dbReference>
<accession>A0ABR0A580</accession>
<dbReference type="InterPro" id="IPR016130">
    <property type="entry name" value="Tyr_Pase_AS"/>
</dbReference>
<organism evidence="10 11">
    <name type="scientific">Daphnia magna</name>
    <dbReference type="NCBI Taxonomy" id="35525"/>
    <lineage>
        <taxon>Eukaryota</taxon>
        <taxon>Metazoa</taxon>
        <taxon>Ecdysozoa</taxon>
        <taxon>Arthropoda</taxon>
        <taxon>Crustacea</taxon>
        <taxon>Branchiopoda</taxon>
        <taxon>Diplostraca</taxon>
        <taxon>Cladocera</taxon>
        <taxon>Anomopoda</taxon>
        <taxon>Daphniidae</taxon>
        <taxon>Daphnia</taxon>
    </lineage>
</organism>
<evidence type="ECO:0000256" key="1">
    <source>
        <dbReference type="ARBA" id="ARBA00013064"/>
    </source>
</evidence>
<proteinExistence type="predicted"/>
<keyword evidence="11" id="KW-1185">Reference proteome</keyword>
<feature type="compositionally biased region" description="Polar residues" evidence="5">
    <location>
        <begin position="569"/>
        <end position="583"/>
    </location>
</feature>
<dbReference type="InterPro" id="IPR029021">
    <property type="entry name" value="Prot-tyrosine_phosphatase-like"/>
</dbReference>
<dbReference type="PROSITE" id="PS50055">
    <property type="entry name" value="TYR_PHOSPHATASE_PTP"/>
    <property type="match status" value="1"/>
</dbReference>
<evidence type="ECO:0000256" key="2">
    <source>
        <dbReference type="ARBA" id="ARBA00022553"/>
    </source>
</evidence>
<dbReference type="PANTHER" id="PTHR46198">
    <property type="entry name" value="PROTEIN-TYROSINE-PHOSPHATASE"/>
    <property type="match status" value="1"/>
</dbReference>
<dbReference type="PROSITE" id="PS00383">
    <property type="entry name" value="TYR_PHOSPHATASE_1"/>
    <property type="match status" value="1"/>
</dbReference>
<evidence type="ECO:0000259" key="9">
    <source>
        <dbReference type="PROSITE" id="PS50056"/>
    </source>
</evidence>
<evidence type="ECO:0000256" key="4">
    <source>
        <dbReference type="ARBA" id="ARBA00022912"/>
    </source>
</evidence>
<dbReference type="PANTHER" id="PTHR46198:SF4">
    <property type="entry name" value="PROTEIN-TYROSINE-PHOSPHATASE"/>
    <property type="match status" value="1"/>
</dbReference>
<keyword evidence="6" id="KW-1133">Transmembrane helix</keyword>
<feature type="compositionally biased region" description="Polar residues" evidence="5">
    <location>
        <begin position="86"/>
        <end position="99"/>
    </location>
</feature>
<dbReference type="InterPro" id="IPR008356">
    <property type="entry name" value="Tyr_Pase_KIM-con"/>
</dbReference>
<keyword evidence="3" id="KW-0378">Hydrolase</keyword>
<keyword evidence="6" id="KW-0812">Transmembrane</keyword>
<dbReference type="SMART" id="SM00194">
    <property type="entry name" value="PTPc"/>
    <property type="match status" value="1"/>
</dbReference>
<evidence type="ECO:0000259" key="8">
    <source>
        <dbReference type="PROSITE" id="PS50055"/>
    </source>
</evidence>
<feature type="region of interest" description="Disordered" evidence="5">
    <location>
        <begin position="520"/>
        <end position="551"/>
    </location>
</feature>
<dbReference type="EC" id="3.1.3.48" evidence="1"/>
<dbReference type="SMART" id="SM00404">
    <property type="entry name" value="PTPc_motif"/>
    <property type="match status" value="1"/>
</dbReference>
<dbReference type="CDD" id="cd00047">
    <property type="entry name" value="PTPc"/>
    <property type="match status" value="1"/>
</dbReference>
<dbReference type="SUPFAM" id="SSF52799">
    <property type="entry name" value="(Phosphotyrosine protein) phosphatases II"/>
    <property type="match status" value="1"/>
</dbReference>
<dbReference type="Proteomes" id="UP001234178">
    <property type="component" value="Unassembled WGS sequence"/>
</dbReference>
<reference evidence="10 11" key="1">
    <citation type="journal article" date="2023" name="Nucleic Acids Res.">
        <title>The hologenome of Daphnia magna reveals possible DNA methylation and microbiome-mediated evolution of the host genome.</title>
        <authorList>
            <person name="Chaturvedi A."/>
            <person name="Li X."/>
            <person name="Dhandapani V."/>
            <person name="Marshall H."/>
            <person name="Kissane S."/>
            <person name="Cuenca-Cambronero M."/>
            <person name="Asole G."/>
            <person name="Calvet F."/>
            <person name="Ruiz-Romero M."/>
            <person name="Marangio P."/>
            <person name="Guigo R."/>
            <person name="Rago D."/>
            <person name="Mirbahai L."/>
            <person name="Eastwood N."/>
            <person name="Colbourne J.K."/>
            <person name="Zhou J."/>
            <person name="Mallon E."/>
            <person name="Orsini L."/>
        </authorList>
    </citation>
    <scope>NUCLEOTIDE SEQUENCE [LARGE SCALE GENOMIC DNA]</scope>
    <source>
        <strain evidence="10">LRV0_1</strain>
    </source>
</reference>
<evidence type="ECO:0000256" key="5">
    <source>
        <dbReference type="SAM" id="MobiDB-lite"/>
    </source>
</evidence>
<evidence type="ECO:0000256" key="6">
    <source>
        <dbReference type="SAM" id="Phobius"/>
    </source>
</evidence>
<protein>
    <recommendedName>
        <fullName evidence="1">protein-tyrosine-phosphatase</fullName>
        <ecNumber evidence="1">3.1.3.48</ecNumber>
    </recommendedName>
</protein>
<gene>
    <name evidence="10" type="ORF">OUZ56_002288</name>
</gene>
<dbReference type="EMBL" id="JAOYFB010000036">
    <property type="protein sequence ID" value="KAK4020297.1"/>
    <property type="molecule type" value="Genomic_DNA"/>
</dbReference>
<feature type="region of interest" description="Disordered" evidence="5">
    <location>
        <begin position="173"/>
        <end position="204"/>
    </location>
</feature>
<dbReference type="PRINTS" id="PR00700">
    <property type="entry name" value="PRTYPHPHTASE"/>
</dbReference>
<dbReference type="Gene3D" id="3.90.190.10">
    <property type="entry name" value="Protein tyrosine phosphatase superfamily"/>
    <property type="match status" value="1"/>
</dbReference>
<feature type="region of interest" description="Disordered" evidence="5">
    <location>
        <begin position="84"/>
        <end position="109"/>
    </location>
</feature>
<evidence type="ECO:0000256" key="7">
    <source>
        <dbReference type="SAM" id="SignalP"/>
    </source>
</evidence>
<feature type="region of interest" description="Disordered" evidence="5">
    <location>
        <begin position="129"/>
        <end position="149"/>
    </location>
</feature>
<dbReference type="InterPro" id="IPR003595">
    <property type="entry name" value="Tyr_Pase_cat"/>
</dbReference>
<feature type="compositionally biased region" description="Low complexity" evidence="5">
    <location>
        <begin position="173"/>
        <end position="190"/>
    </location>
</feature>
<feature type="domain" description="Tyrosine specific protein phosphatases" evidence="9">
    <location>
        <begin position="958"/>
        <end position="1033"/>
    </location>
</feature>
<keyword evidence="7" id="KW-0732">Signal</keyword>
<dbReference type="Pfam" id="PF00102">
    <property type="entry name" value="Y_phosphatase"/>
    <property type="match status" value="1"/>
</dbReference>
<keyword evidence="4" id="KW-0904">Protein phosphatase</keyword>
<name>A0ABR0A580_9CRUS</name>
<feature type="compositionally biased region" description="Pro residues" evidence="5">
    <location>
        <begin position="137"/>
        <end position="149"/>
    </location>
</feature>
<evidence type="ECO:0000313" key="10">
    <source>
        <dbReference type="EMBL" id="KAK4020297.1"/>
    </source>
</evidence>
<keyword evidence="6" id="KW-0472">Membrane</keyword>
<evidence type="ECO:0000256" key="3">
    <source>
        <dbReference type="ARBA" id="ARBA00022801"/>
    </source>
</evidence>
<comment type="caution">
    <text evidence="10">The sequence shown here is derived from an EMBL/GenBank/DDBJ whole genome shotgun (WGS) entry which is preliminary data.</text>
</comment>
<dbReference type="PROSITE" id="PS50056">
    <property type="entry name" value="TYR_PHOSPHATASE_2"/>
    <property type="match status" value="1"/>
</dbReference>
<feature type="region of interest" description="Disordered" evidence="5">
    <location>
        <begin position="567"/>
        <end position="591"/>
    </location>
</feature>
<feature type="signal peptide" evidence="7">
    <location>
        <begin position="1"/>
        <end position="26"/>
    </location>
</feature>